<evidence type="ECO:0000313" key="1">
    <source>
        <dbReference type="EMBL" id="KAG7342380.1"/>
    </source>
</evidence>
<name>A0A9K3KEZ3_9STRA</name>
<sequence length="191" mass="20421">MSCQQIAHIHCNITCAKQLLVLAKRDLGIPQDESPGSKKKEVFDKALQIGGVESQYKSSSLDKVKDAVISATGMVVYIKDPWADELSADLPCQITNAKHLLVLAKRDLGLPDDENNCNGAALVPAEVPTEAPISAGGDLEQPADCEQQEKDFSVSGLDMAMAVSSDITAVEIAYAARVFERTYVSIVTGTV</sequence>
<gene>
    <name evidence="1" type="ORF">IV203_007473</name>
</gene>
<reference evidence="1" key="2">
    <citation type="submission" date="2021-04" db="EMBL/GenBank/DDBJ databases">
        <authorList>
            <person name="Podell S."/>
        </authorList>
    </citation>
    <scope>NUCLEOTIDE SEQUENCE</scope>
    <source>
        <strain evidence="1">Hildebrandi</strain>
    </source>
</reference>
<accession>A0A9K3KEZ3</accession>
<dbReference type="AlphaFoldDB" id="A0A9K3KEZ3"/>
<evidence type="ECO:0000313" key="2">
    <source>
        <dbReference type="Proteomes" id="UP000693970"/>
    </source>
</evidence>
<comment type="caution">
    <text evidence="1">The sequence shown here is derived from an EMBL/GenBank/DDBJ whole genome shotgun (WGS) entry which is preliminary data.</text>
</comment>
<reference evidence="1" key="1">
    <citation type="journal article" date="2021" name="Sci. Rep.">
        <title>Diploid genomic architecture of Nitzschia inconspicua, an elite biomass production diatom.</title>
        <authorList>
            <person name="Oliver A."/>
            <person name="Podell S."/>
            <person name="Pinowska A."/>
            <person name="Traller J.C."/>
            <person name="Smith S.R."/>
            <person name="McClure R."/>
            <person name="Beliaev A."/>
            <person name="Bohutskyi P."/>
            <person name="Hill E.A."/>
            <person name="Rabines A."/>
            <person name="Zheng H."/>
            <person name="Allen L.Z."/>
            <person name="Kuo A."/>
            <person name="Grigoriev I.V."/>
            <person name="Allen A.E."/>
            <person name="Hazlebeck D."/>
            <person name="Allen E.E."/>
        </authorList>
    </citation>
    <scope>NUCLEOTIDE SEQUENCE</scope>
    <source>
        <strain evidence="1">Hildebrandi</strain>
    </source>
</reference>
<proteinExistence type="predicted"/>
<dbReference type="Proteomes" id="UP000693970">
    <property type="component" value="Unassembled WGS sequence"/>
</dbReference>
<keyword evidence="2" id="KW-1185">Reference proteome</keyword>
<protein>
    <submittedName>
        <fullName evidence="1">Uncharacterized protein</fullName>
    </submittedName>
</protein>
<dbReference type="EMBL" id="JAGRRH010000025">
    <property type="protein sequence ID" value="KAG7342380.1"/>
    <property type="molecule type" value="Genomic_DNA"/>
</dbReference>
<organism evidence="1 2">
    <name type="scientific">Nitzschia inconspicua</name>
    <dbReference type="NCBI Taxonomy" id="303405"/>
    <lineage>
        <taxon>Eukaryota</taxon>
        <taxon>Sar</taxon>
        <taxon>Stramenopiles</taxon>
        <taxon>Ochrophyta</taxon>
        <taxon>Bacillariophyta</taxon>
        <taxon>Bacillariophyceae</taxon>
        <taxon>Bacillariophycidae</taxon>
        <taxon>Bacillariales</taxon>
        <taxon>Bacillariaceae</taxon>
        <taxon>Nitzschia</taxon>
    </lineage>
</organism>